<sequence>MKEGQPMREAVEHLRLDTEHSKGERKVNFLYNGWNATIGTASPAQLGKVDREHIQIHDKDGLVSEVHGRISFENGRIYYTHLTDKPTFIVDADGKPALTITEKNMKIAINPSQTLILPDHSKISFMFGVDVKVSEPEQAKSQKKYTLDEIFNMADKSASVLKTSIDRTYDIIEKEREAGKLGMGIDRNMNQVKGGMWVEGSLVHLPKEGKAILVGDIHSRPDCLRHILEETKFVERVQSGEKLYLVFMGDYADRNQNVGDGIKSVGVVKALKGMFTNNVVILQGNHDNQILSLTPHEFPLELESKYGGDGTEIYLKYRKLFEQMPLAVKMENGIFVSHAGAASTVRSLSDVVNPSRATRIQMTWNDPDQYASGYVINSGRGFTQLDEDKAFVFGGDALDAFLGAVGSRVLVRAHEQRVSQEFNGKCLTLNSTDYKNAQKAYAVIDLSKEVYGANQIELHYF</sequence>
<evidence type="ECO:0000313" key="3">
    <source>
        <dbReference type="Proteomes" id="UP000510821"/>
    </source>
</evidence>
<dbReference type="InterPro" id="IPR006186">
    <property type="entry name" value="Ser/Thr-sp_prot-phosphatase"/>
</dbReference>
<gene>
    <name evidence="2" type="ORF">Sv326_0054</name>
</gene>
<dbReference type="InterPro" id="IPR004843">
    <property type="entry name" value="Calcineurin-like_PHP"/>
</dbReference>
<dbReference type="SUPFAM" id="SSF56300">
    <property type="entry name" value="Metallo-dependent phosphatases"/>
    <property type="match status" value="1"/>
</dbReference>
<name>A0A7D5XJ13_FERL1</name>
<dbReference type="InterPro" id="IPR050341">
    <property type="entry name" value="PP1_catalytic_subunit"/>
</dbReference>
<dbReference type="Pfam" id="PF00149">
    <property type="entry name" value="Metallophos"/>
    <property type="match status" value="1"/>
</dbReference>
<dbReference type="GO" id="GO:0016787">
    <property type="term" value="F:hydrolase activity"/>
    <property type="evidence" value="ECO:0007669"/>
    <property type="project" value="InterPro"/>
</dbReference>
<dbReference type="Gene3D" id="3.60.21.10">
    <property type="match status" value="1"/>
</dbReference>
<dbReference type="CDD" id="cd00144">
    <property type="entry name" value="MPP_PPP_family"/>
    <property type="match status" value="1"/>
</dbReference>
<proteinExistence type="predicted"/>
<dbReference type="SMART" id="SM00156">
    <property type="entry name" value="PP2Ac"/>
    <property type="match status" value="1"/>
</dbReference>
<evidence type="ECO:0000259" key="1">
    <source>
        <dbReference type="SMART" id="SM00156"/>
    </source>
</evidence>
<reference evidence="3" key="1">
    <citation type="submission" date="2020-07" db="EMBL/GenBank/DDBJ databases">
        <title>Metabolic diversity and evolutionary history of the archaeal phylum ###Micrarchaeota### uncovered from a freshwater lake metagenome.</title>
        <authorList>
            <person name="Kadnikov V.V."/>
            <person name="Savvichev A.S."/>
            <person name="Mardanov A.V."/>
            <person name="Beletsky A.V."/>
            <person name="Chupakov A.V."/>
            <person name="Kokryatskaya N.M."/>
            <person name="Pimenov N.V."/>
            <person name="Ravin N.V."/>
        </authorList>
    </citation>
    <scope>NUCLEOTIDE SEQUENCE [LARGE SCALE GENOMIC DNA]</scope>
</reference>
<evidence type="ECO:0000313" key="2">
    <source>
        <dbReference type="EMBL" id="QLJ52229.1"/>
    </source>
</evidence>
<dbReference type="KEGG" id="flt:Sv326_0054"/>
<organism evidence="2 3">
    <name type="scientific">Fermentimicrarchaeum limneticum</name>
    <dbReference type="NCBI Taxonomy" id="2795018"/>
    <lineage>
        <taxon>Archaea</taxon>
        <taxon>Candidatus Micrarchaeota</taxon>
        <taxon>Candidatus Fermentimicrarchaeales</taxon>
        <taxon>Candidatus Fermentimicrarchaeaceae</taxon>
        <taxon>Candidatus Fermentimicrarchaeum</taxon>
    </lineage>
</organism>
<dbReference type="AlphaFoldDB" id="A0A7D5XJ13"/>
<dbReference type="Proteomes" id="UP000510821">
    <property type="component" value="Chromosome"/>
</dbReference>
<accession>A0A7D5XJ13</accession>
<dbReference type="EMBL" id="CP058998">
    <property type="protein sequence ID" value="QLJ52229.1"/>
    <property type="molecule type" value="Genomic_DNA"/>
</dbReference>
<dbReference type="InterPro" id="IPR029052">
    <property type="entry name" value="Metallo-depent_PP-like"/>
</dbReference>
<feature type="domain" description="Serine/threonine specific protein phosphatases" evidence="1">
    <location>
        <begin position="182"/>
        <end position="455"/>
    </location>
</feature>
<protein>
    <submittedName>
        <fullName evidence="2">Serine/threonine-protein phosphatase 2A catalytic subunit</fullName>
    </submittedName>
</protein>
<dbReference type="PANTHER" id="PTHR11668:SF496">
    <property type="entry name" value="SERINE_THREONINE-PROTEIN PHOSPHATASE"/>
    <property type="match status" value="1"/>
</dbReference>
<dbReference type="PANTHER" id="PTHR11668">
    <property type="entry name" value="SERINE/THREONINE PROTEIN PHOSPHATASE"/>
    <property type="match status" value="1"/>
</dbReference>